<feature type="compositionally biased region" description="Polar residues" evidence="2">
    <location>
        <begin position="999"/>
        <end position="1024"/>
    </location>
</feature>
<reference evidence="3" key="1">
    <citation type="submission" date="2021-01" db="EMBL/GenBank/DDBJ databases">
        <authorList>
            <person name="Corre E."/>
            <person name="Pelletier E."/>
            <person name="Niang G."/>
            <person name="Scheremetjew M."/>
            <person name="Finn R."/>
            <person name="Kale V."/>
            <person name="Holt S."/>
            <person name="Cochrane G."/>
            <person name="Meng A."/>
            <person name="Brown T."/>
            <person name="Cohen L."/>
        </authorList>
    </citation>
    <scope>NUCLEOTIDE SEQUENCE</scope>
    <source>
        <strain evidence="3">Pop2</strain>
    </source>
</reference>
<feature type="compositionally biased region" description="Basic and acidic residues" evidence="2">
    <location>
        <begin position="384"/>
        <end position="396"/>
    </location>
</feature>
<evidence type="ECO:0000313" key="3">
    <source>
        <dbReference type="EMBL" id="CAD9355003.1"/>
    </source>
</evidence>
<accession>A0A7S2A1W0</accession>
<gene>
    <name evidence="3" type="ORF">DBRI1063_LOCUS23774</name>
</gene>
<feature type="region of interest" description="Disordered" evidence="2">
    <location>
        <begin position="644"/>
        <end position="667"/>
    </location>
</feature>
<feature type="compositionally biased region" description="Low complexity" evidence="2">
    <location>
        <begin position="373"/>
        <end position="382"/>
    </location>
</feature>
<feature type="compositionally biased region" description="Polar residues" evidence="2">
    <location>
        <begin position="427"/>
        <end position="448"/>
    </location>
</feature>
<feature type="region of interest" description="Disordered" evidence="2">
    <location>
        <begin position="990"/>
        <end position="1024"/>
    </location>
</feature>
<feature type="region of interest" description="Disordered" evidence="2">
    <location>
        <begin position="220"/>
        <end position="396"/>
    </location>
</feature>
<keyword evidence="1" id="KW-0175">Coiled coil</keyword>
<feature type="compositionally biased region" description="Basic and acidic residues" evidence="2">
    <location>
        <begin position="655"/>
        <end position="664"/>
    </location>
</feature>
<name>A0A7S2A1W0_9STRA</name>
<feature type="compositionally biased region" description="Basic residues" evidence="2">
    <location>
        <begin position="301"/>
        <end position="316"/>
    </location>
</feature>
<feature type="compositionally biased region" description="Basic and acidic residues" evidence="2">
    <location>
        <begin position="355"/>
        <end position="366"/>
    </location>
</feature>
<evidence type="ECO:0000256" key="2">
    <source>
        <dbReference type="SAM" id="MobiDB-lite"/>
    </source>
</evidence>
<feature type="compositionally biased region" description="Low complexity" evidence="2">
    <location>
        <begin position="916"/>
        <end position="927"/>
    </location>
</feature>
<feature type="region of interest" description="Disordered" evidence="2">
    <location>
        <begin position="916"/>
        <end position="937"/>
    </location>
</feature>
<feature type="coiled-coil region" evidence="1">
    <location>
        <begin position="1225"/>
        <end position="1303"/>
    </location>
</feature>
<proteinExistence type="predicted"/>
<protein>
    <submittedName>
        <fullName evidence="3">Uncharacterized protein</fullName>
    </submittedName>
</protein>
<feature type="compositionally biased region" description="Basic and acidic residues" evidence="2">
    <location>
        <begin position="269"/>
        <end position="281"/>
    </location>
</feature>
<sequence length="1351" mass="148211">MATPPFNGGRSGAPAAVIDLSSQPPSPPPNNRAHAGLSRDLLQNALNGVNPMGLAALHADQQDLLGLQARAGLAGGLQSEVARLSMLRGAPAPPYSRESFLRFATQHLHDLKMTEEQVFQSILGNNVNRSPLFSAAYAQRFQSPQFGSMQRAAALANQFGAAAAYDANRGLQQMGNGHNLNGSNPFHGLSVNDMNELNTLYARRLRAAWSGVAQRSPEVIDLLDDDSEGENDDNANKGKDDNANKGKDDNVNKGQGENVAKSNDVANNNKEKSPQSRKEESNDAVNSNKENPPESKQEKSKKSKTKGKTSKRSRKRTLQEAGISTDERKIQKQFGAIEENEVGQKEAPTVLGKKIGKDTDIEEQNRCAKNNDQSSQSSSSQQKAIEKVPKAAKRNYDAKLTPLESTVLKIRAIHAEGKIPHPLVNPPATTSPKQHQVQNQQATPSKNAQVAPACFQVHNISKAKQQNHVVSPLTTTSPKQHQVQNQQAAPPTNVVGCGKNTSVFFFPPSPSPATLQDTKMASATGPNHVVKLPETSSLKQDQVQNQQETSLKTVQEYATNAFPTLPSHSPATLPSVTNATVLPNNAVRLRTSTSPKHLQQAIPPKNIQECAENISAFSAPPSPSPVTIRNPSIIHATSLLNRSVKPPVTTSPEQHQVRSQEEVSPKSMQEYAKNVSVFSPLPSSSPATLQNSTIMNATVPNHATNLKVNTFPEQHQDQNKQTYSTVNAHTVSTKSLQEMVERAAASLSTPPENSESTEATMQNLEVTTPATSSLNQHQIQIKHPSVSKCVHASLTSQAHSIAESKLLNHAVNLPHTVSPTQPLGVGQAELKGSEPSRVQTAQNVNNLQQNKHQQHENIALEQKQHSLGASLSASEPVTDKNKDIIVPLKYHQFQDQLSSTLKNVQKHGEGCHDTFSLSASSHTPSTSLQTHDVSESNGATNYTFNQLATTASKNQFQNQQAVPAKIDYHHCEGKPHASAFPMPAIIMGPAESKTIGPSKVQTVNNSKTSNAKESNQQCSNMDQKRSALNASLPTPKTPDANSLVRAVGHATTADKPCRGRSNLNAIQNSTNASNNETAKFTTELNLKIEAHKRIQEHFEQKVDRLETAVSFLDTAIDSLKCKEMNCPEILLCGSNGNVVLKSTDEMSPALIRRQTTDLLAWLEESNQGTSVKALESTSTALKKEIEKRNRITEYFNTGEEKVNELCSSKVRSAKHSESQFLEYLKEDYDVNMTEIEKKVEQAQKKIDTTEHEMARLSDTFIANYSRSLTRLRKREANFQQRQINELERRLDRLERRRKLARLWKRRLNKRGDRRTSSRKIHPSDNSAMNMIETLCNDLYQLEKNVDTVRGC</sequence>
<evidence type="ECO:0000256" key="1">
    <source>
        <dbReference type="SAM" id="Coils"/>
    </source>
</evidence>
<feature type="compositionally biased region" description="Basic and acidic residues" evidence="2">
    <location>
        <begin position="291"/>
        <end position="300"/>
    </location>
</feature>
<feature type="region of interest" description="Disordered" evidence="2">
    <location>
        <begin position="1"/>
        <end position="35"/>
    </location>
</feature>
<feature type="compositionally biased region" description="Basic and acidic residues" evidence="2">
    <location>
        <begin position="234"/>
        <end position="251"/>
    </location>
</feature>
<feature type="compositionally biased region" description="Acidic residues" evidence="2">
    <location>
        <begin position="221"/>
        <end position="233"/>
    </location>
</feature>
<dbReference type="EMBL" id="HBGN01037063">
    <property type="protein sequence ID" value="CAD9355003.1"/>
    <property type="molecule type" value="Transcribed_RNA"/>
</dbReference>
<organism evidence="3">
    <name type="scientific">Ditylum brightwellii</name>
    <dbReference type="NCBI Taxonomy" id="49249"/>
    <lineage>
        <taxon>Eukaryota</taxon>
        <taxon>Sar</taxon>
        <taxon>Stramenopiles</taxon>
        <taxon>Ochrophyta</taxon>
        <taxon>Bacillariophyta</taxon>
        <taxon>Mediophyceae</taxon>
        <taxon>Lithodesmiophycidae</taxon>
        <taxon>Lithodesmiales</taxon>
        <taxon>Lithodesmiaceae</taxon>
        <taxon>Ditylum</taxon>
    </lineage>
</organism>
<feature type="region of interest" description="Disordered" evidence="2">
    <location>
        <begin position="419"/>
        <end position="448"/>
    </location>
</feature>
<feature type="compositionally biased region" description="Polar residues" evidence="2">
    <location>
        <begin position="928"/>
        <end position="937"/>
    </location>
</feature>